<dbReference type="EMBL" id="LAZR01016410">
    <property type="protein sequence ID" value="KKM04632.1"/>
    <property type="molecule type" value="Genomic_DNA"/>
</dbReference>
<sequence>MNGERRKKLETAWSILEGAAEYEQDALDNLPESIQDSDAASSMQDNVDEIYEAAELIRNAIDR</sequence>
<protein>
    <submittedName>
        <fullName evidence="1">Uncharacterized protein</fullName>
    </submittedName>
</protein>
<evidence type="ECO:0000313" key="1">
    <source>
        <dbReference type="EMBL" id="KKM04632.1"/>
    </source>
</evidence>
<dbReference type="AlphaFoldDB" id="A0A0F9HN10"/>
<name>A0A0F9HN10_9ZZZZ</name>
<gene>
    <name evidence="1" type="ORF">LCGC14_1762270</name>
</gene>
<organism evidence="1">
    <name type="scientific">marine sediment metagenome</name>
    <dbReference type="NCBI Taxonomy" id="412755"/>
    <lineage>
        <taxon>unclassified sequences</taxon>
        <taxon>metagenomes</taxon>
        <taxon>ecological metagenomes</taxon>
    </lineage>
</organism>
<accession>A0A0F9HN10</accession>
<comment type="caution">
    <text evidence="1">The sequence shown here is derived from an EMBL/GenBank/DDBJ whole genome shotgun (WGS) entry which is preliminary data.</text>
</comment>
<reference evidence="1" key="1">
    <citation type="journal article" date="2015" name="Nature">
        <title>Complex archaea that bridge the gap between prokaryotes and eukaryotes.</title>
        <authorList>
            <person name="Spang A."/>
            <person name="Saw J.H."/>
            <person name="Jorgensen S.L."/>
            <person name="Zaremba-Niedzwiedzka K."/>
            <person name="Martijn J."/>
            <person name="Lind A.E."/>
            <person name="van Eijk R."/>
            <person name="Schleper C."/>
            <person name="Guy L."/>
            <person name="Ettema T.J."/>
        </authorList>
    </citation>
    <scope>NUCLEOTIDE SEQUENCE</scope>
</reference>
<proteinExistence type="predicted"/>